<evidence type="ECO:0000259" key="1">
    <source>
        <dbReference type="Pfam" id="PF04127"/>
    </source>
</evidence>
<dbReference type="Pfam" id="PF04127">
    <property type="entry name" value="DFP"/>
    <property type="match status" value="1"/>
</dbReference>
<organism evidence="2 3">
    <name type="scientific">Rhodopirellula halodulae</name>
    <dbReference type="NCBI Taxonomy" id="2894198"/>
    <lineage>
        <taxon>Bacteria</taxon>
        <taxon>Pseudomonadati</taxon>
        <taxon>Planctomycetota</taxon>
        <taxon>Planctomycetia</taxon>
        <taxon>Pirellulales</taxon>
        <taxon>Pirellulaceae</taxon>
        <taxon>Rhodopirellula</taxon>
    </lineage>
</organism>
<dbReference type="EMBL" id="JAJKFW010000025">
    <property type="protein sequence ID" value="MCC9643913.1"/>
    <property type="molecule type" value="Genomic_DNA"/>
</dbReference>
<sequence length="219" mass="24012">MTDASAPTARRRILITSGPTRQYLDPVRYLTNASSGRMGAALAQSALDLGHDVVMVSGPVSVNYPEDVELINVLTTQEMLQAAGEAFERCDGAIGAAAPCDYMPRHVSSQKLSKTGEPLQLELIETPDVIATLGQNKRSDQWVVGFALETDDRRFRATVKLERKHCDLMVSNGPEAINSAENQVELLDPSGNVIEHIQGTKEHVARRLLHQIHHRLLAL</sequence>
<name>A0ABS8NK28_9BACT</name>
<protein>
    <submittedName>
        <fullName evidence="2">Phosphopantothenoylcysteine decarboxylase</fullName>
    </submittedName>
</protein>
<feature type="domain" description="DNA/pantothenate metabolism flavoprotein C-terminal" evidence="1">
    <location>
        <begin position="10"/>
        <end position="213"/>
    </location>
</feature>
<evidence type="ECO:0000313" key="2">
    <source>
        <dbReference type="EMBL" id="MCC9643913.1"/>
    </source>
</evidence>
<reference evidence="2" key="1">
    <citation type="submission" date="2021-11" db="EMBL/GenBank/DDBJ databases">
        <title>Genome sequence.</title>
        <authorList>
            <person name="Sun Q."/>
        </authorList>
    </citation>
    <scope>NUCLEOTIDE SEQUENCE</scope>
    <source>
        <strain evidence="2">JC740</strain>
    </source>
</reference>
<accession>A0ABS8NK28</accession>
<dbReference type="InterPro" id="IPR007085">
    <property type="entry name" value="DNA/pantothenate-metab_flavo_C"/>
</dbReference>
<dbReference type="Proteomes" id="UP001430306">
    <property type="component" value="Unassembled WGS sequence"/>
</dbReference>
<dbReference type="Gene3D" id="3.40.50.10300">
    <property type="entry name" value="CoaB-like"/>
    <property type="match status" value="1"/>
</dbReference>
<dbReference type="RefSeq" id="WP_230274899.1">
    <property type="nucleotide sequence ID" value="NZ_JAJKFW010000025.1"/>
</dbReference>
<gene>
    <name evidence="2" type="ORF">LOC71_16630</name>
</gene>
<comment type="caution">
    <text evidence="2">The sequence shown here is derived from an EMBL/GenBank/DDBJ whole genome shotgun (WGS) entry which is preliminary data.</text>
</comment>
<dbReference type="InterPro" id="IPR035929">
    <property type="entry name" value="CoaB-like_sf"/>
</dbReference>
<keyword evidence="3" id="KW-1185">Reference proteome</keyword>
<evidence type="ECO:0000313" key="3">
    <source>
        <dbReference type="Proteomes" id="UP001430306"/>
    </source>
</evidence>
<dbReference type="SUPFAM" id="SSF102645">
    <property type="entry name" value="CoaB-like"/>
    <property type="match status" value="1"/>
</dbReference>
<proteinExistence type="predicted"/>